<feature type="domain" description="BSD2 cysteine rich" evidence="2">
    <location>
        <begin position="64"/>
        <end position="139"/>
    </location>
</feature>
<sequence length="139" mass="14804">MFPVLCLSSPRTTPAPGIGKESNTNPKHIGVNYVFQGPIATKYRFVIAKAAKGNQNTNRNTKPNSVICADCDGNDNCLLILRAVLCSQCKGSGVNSVDIFNGQFKAGDTCWLCGGRKEMLCGNCNGTGFVGGFLSTYDQ</sequence>
<dbReference type="InterPro" id="IPR036410">
    <property type="entry name" value="HSP_DnaJ_Cys-rich_dom_sf"/>
</dbReference>
<dbReference type="PANTHER" id="PTHR15852:SF77">
    <property type="entry name" value="PROTEIN P13.9, PUTATIVE-RELATED"/>
    <property type="match status" value="1"/>
</dbReference>
<dbReference type="SUPFAM" id="SSF57938">
    <property type="entry name" value="DnaJ/Hsp40 cysteine-rich domain"/>
    <property type="match status" value="1"/>
</dbReference>
<reference evidence="3 4" key="1">
    <citation type="submission" date="2018-09" db="EMBL/GenBank/DDBJ databases">
        <title>A high-quality reference genome of wild soybean provides a powerful tool to mine soybean genomes.</title>
        <authorList>
            <person name="Xie M."/>
            <person name="Chung C.Y.L."/>
            <person name="Li M.-W."/>
            <person name="Wong F.-L."/>
            <person name="Chan T.-F."/>
            <person name="Lam H.-M."/>
        </authorList>
    </citation>
    <scope>NUCLEOTIDE SEQUENCE [LARGE SCALE GENOMIC DNA]</scope>
    <source>
        <strain evidence="4">cv. W05</strain>
        <tissue evidence="3">Hypocotyl of etiolated seedlings</tissue>
    </source>
</reference>
<dbReference type="GO" id="GO:0101031">
    <property type="term" value="C:protein folding chaperone complex"/>
    <property type="evidence" value="ECO:0007669"/>
    <property type="project" value="TreeGrafter"/>
</dbReference>
<dbReference type="Pfam" id="PF25436">
    <property type="entry name" value="BSD2_CRD"/>
    <property type="match status" value="1"/>
</dbReference>
<dbReference type="EMBL" id="QZWG01000004">
    <property type="protein sequence ID" value="RZC15381.1"/>
    <property type="molecule type" value="Genomic_DNA"/>
</dbReference>
<protein>
    <recommendedName>
        <fullName evidence="2">BSD2 cysteine rich domain-containing protein</fullName>
    </recommendedName>
</protein>
<evidence type="ECO:0000259" key="2">
    <source>
        <dbReference type="Pfam" id="PF25436"/>
    </source>
</evidence>
<comment type="caution">
    <text evidence="3">The sequence shown here is derived from an EMBL/GenBank/DDBJ whole genome shotgun (WGS) entry which is preliminary data.</text>
</comment>
<dbReference type="PANTHER" id="PTHR15852">
    <property type="entry name" value="PLASTID TRANSCRIPTIONALLY ACTIVE PROTEIN"/>
    <property type="match status" value="1"/>
</dbReference>
<dbReference type="Proteomes" id="UP000289340">
    <property type="component" value="Chromosome 4"/>
</dbReference>
<feature type="region of interest" description="Disordered" evidence="1">
    <location>
        <begin position="1"/>
        <end position="23"/>
    </location>
</feature>
<dbReference type="AlphaFoldDB" id="A0A445KWN6"/>
<evidence type="ECO:0000256" key="1">
    <source>
        <dbReference type="SAM" id="MobiDB-lite"/>
    </source>
</evidence>
<evidence type="ECO:0000313" key="4">
    <source>
        <dbReference type="Proteomes" id="UP000289340"/>
    </source>
</evidence>
<keyword evidence="4" id="KW-1185">Reference proteome</keyword>
<proteinExistence type="predicted"/>
<gene>
    <name evidence="3" type="ORF">D0Y65_008984</name>
</gene>
<organism evidence="3 4">
    <name type="scientific">Glycine soja</name>
    <name type="common">Wild soybean</name>
    <dbReference type="NCBI Taxonomy" id="3848"/>
    <lineage>
        <taxon>Eukaryota</taxon>
        <taxon>Viridiplantae</taxon>
        <taxon>Streptophyta</taxon>
        <taxon>Embryophyta</taxon>
        <taxon>Tracheophyta</taxon>
        <taxon>Spermatophyta</taxon>
        <taxon>Magnoliopsida</taxon>
        <taxon>eudicotyledons</taxon>
        <taxon>Gunneridae</taxon>
        <taxon>Pentapetalae</taxon>
        <taxon>rosids</taxon>
        <taxon>fabids</taxon>
        <taxon>Fabales</taxon>
        <taxon>Fabaceae</taxon>
        <taxon>Papilionoideae</taxon>
        <taxon>50 kb inversion clade</taxon>
        <taxon>NPAAA clade</taxon>
        <taxon>indigoferoid/millettioid clade</taxon>
        <taxon>Phaseoleae</taxon>
        <taxon>Glycine</taxon>
        <taxon>Glycine subgen. Soja</taxon>
    </lineage>
</organism>
<dbReference type="GO" id="GO:0009570">
    <property type="term" value="C:chloroplast stroma"/>
    <property type="evidence" value="ECO:0007669"/>
    <property type="project" value="TreeGrafter"/>
</dbReference>
<dbReference type="Gene3D" id="2.10.230.10">
    <property type="entry name" value="Heat shock protein DnaJ, cysteine-rich domain"/>
    <property type="match status" value="1"/>
</dbReference>
<dbReference type="GO" id="GO:0044183">
    <property type="term" value="F:protein folding chaperone"/>
    <property type="evidence" value="ECO:0007669"/>
    <property type="project" value="TreeGrafter"/>
</dbReference>
<evidence type="ECO:0000313" key="3">
    <source>
        <dbReference type="EMBL" id="RZC15381.1"/>
    </source>
</evidence>
<dbReference type="InterPro" id="IPR057453">
    <property type="entry name" value="BSD2_CRD"/>
</dbReference>
<name>A0A445KWN6_GLYSO</name>
<accession>A0A445KWN6</accession>